<comment type="caution">
    <text evidence="1">The sequence shown here is derived from an EMBL/GenBank/DDBJ whole genome shotgun (WGS) entry which is preliminary data.</text>
</comment>
<name>A0A0Q3TGC3_9BACI</name>
<dbReference type="Proteomes" id="UP000051888">
    <property type="component" value="Unassembled WGS sequence"/>
</dbReference>
<keyword evidence="2" id="KW-1185">Reference proteome</keyword>
<gene>
    <name evidence="1" type="ORF">AN964_05945</name>
</gene>
<sequence length="125" mass="13751">MQIDLVSYISSIYSSSSHDKEVLNLKNETVELISSINHLVSEVEVPKKQTIVIESYVSTINGAIVKSGNEIQNVTISLSSFVSPINGEIDVRIKIIPNVTVCELSTIEGQSSCYYIENPSFVEVI</sequence>
<accession>A0A0Q3TGC3</accession>
<protein>
    <submittedName>
        <fullName evidence="1">Uncharacterized protein</fullName>
    </submittedName>
</protein>
<reference evidence="1 2" key="1">
    <citation type="submission" date="2015-09" db="EMBL/GenBank/DDBJ databases">
        <title>Genome sequencing project for genomic taxonomy and phylogenomics of Bacillus-like bacteria.</title>
        <authorList>
            <person name="Liu B."/>
            <person name="Wang J."/>
            <person name="Zhu Y."/>
            <person name="Liu G."/>
            <person name="Chen Q."/>
            <person name="Chen Z."/>
            <person name="Lan J."/>
            <person name="Che J."/>
            <person name="Ge C."/>
            <person name="Shi H."/>
            <person name="Pan Z."/>
            <person name="Liu X."/>
        </authorList>
    </citation>
    <scope>NUCLEOTIDE SEQUENCE [LARGE SCALE GENOMIC DNA]</scope>
    <source>
        <strain evidence="1 2">LMG 18435</strain>
    </source>
</reference>
<proteinExistence type="predicted"/>
<dbReference type="AlphaFoldDB" id="A0A0Q3TGC3"/>
<dbReference type="STRING" id="157838.AN964_05945"/>
<dbReference type="RefSeq" id="WP_055738818.1">
    <property type="nucleotide sequence ID" value="NZ_JAAIWL010000066.1"/>
</dbReference>
<evidence type="ECO:0000313" key="1">
    <source>
        <dbReference type="EMBL" id="KQL53096.1"/>
    </source>
</evidence>
<organism evidence="1 2">
    <name type="scientific">Heyndrickxia shackletonii</name>
    <dbReference type="NCBI Taxonomy" id="157838"/>
    <lineage>
        <taxon>Bacteria</taxon>
        <taxon>Bacillati</taxon>
        <taxon>Bacillota</taxon>
        <taxon>Bacilli</taxon>
        <taxon>Bacillales</taxon>
        <taxon>Bacillaceae</taxon>
        <taxon>Heyndrickxia</taxon>
    </lineage>
</organism>
<dbReference type="EMBL" id="LJJC01000004">
    <property type="protein sequence ID" value="KQL53096.1"/>
    <property type="molecule type" value="Genomic_DNA"/>
</dbReference>
<dbReference type="PATRIC" id="fig|157838.3.peg.1326"/>
<evidence type="ECO:0000313" key="2">
    <source>
        <dbReference type="Proteomes" id="UP000051888"/>
    </source>
</evidence>